<dbReference type="Gene3D" id="3.20.20.410">
    <property type="entry name" value="Protein of unknown function UPF0759"/>
    <property type="match status" value="1"/>
</dbReference>
<dbReference type="EMBL" id="JBHSMG010000001">
    <property type="protein sequence ID" value="MFC5501773.1"/>
    <property type="molecule type" value="Genomic_DNA"/>
</dbReference>
<dbReference type="PANTHER" id="PTHR30348:SF4">
    <property type="entry name" value="DUF72 DOMAIN-CONTAINING PROTEIN"/>
    <property type="match status" value="1"/>
</dbReference>
<organism evidence="1 2">
    <name type="scientific">Lysinimonas soli</name>
    <dbReference type="NCBI Taxonomy" id="1074233"/>
    <lineage>
        <taxon>Bacteria</taxon>
        <taxon>Bacillati</taxon>
        <taxon>Actinomycetota</taxon>
        <taxon>Actinomycetes</taxon>
        <taxon>Micrococcales</taxon>
        <taxon>Microbacteriaceae</taxon>
        <taxon>Lysinimonas</taxon>
    </lineage>
</organism>
<dbReference type="InterPro" id="IPR002763">
    <property type="entry name" value="DUF72"/>
</dbReference>
<evidence type="ECO:0000313" key="1">
    <source>
        <dbReference type="EMBL" id="MFC5501773.1"/>
    </source>
</evidence>
<dbReference type="PANTHER" id="PTHR30348">
    <property type="entry name" value="UNCHARACTERIZED PROTEIN YECE"/>
    <property type="match status" value="1"/>
</dbReference>
<evidence type="ECO:0000313" key="2">
    <source>
        <dbReference type="Proteomes" id="UP001596039"/>
    </source>
</evidence>
<proteinExistence type="predicted"/>
<dbReference type="SUPFAM" id="SSF117396">
    <property type="entry name" value="TM1631-like"/>
    <property type="match status" value="1"/>
</dbReference>
<dbReference type="Pfam" id="PF01904">
    <property type="entry name" value="DUF72"/>
    <property type="match status" value="1"/>
</dbReference>
<keyword evidence="2" id="KW-1185">Reference proteome</keyword>
<comment type="caution">
    <text evidence="1">The sequence shown here is derived from an EMBL/GenBank/DDBJ whole genome shotgun (WGS) entry which is preliminary data.</text>
</comment>
<gene>
    <name evidence="1" type="ORF">ACFPJ4_05900</name>
</gene>
<dbReference type="Proteomes" id="UP001596039">
    <property type="component" value="Unassembled WGS sequence"/>
</dbReference>
<sequence length="264" mass="30162">MSGWVYEPWRGEFYPRGLRQSDELAYAASRVNSIELNGSFYSLQKPASWQKWREATPDDFVFSVKAPRFITHIRRLDDVAEPVANFFASGVLALGAKLGPILWQLPPNLDFDPEQLETFLTLLPHTTSEAVAVAKGRSERMTGKEYLETDAERPVRHAIEPRNFSFDDQQFASLLEAHGVAAVLGDSAGRWPKLDWVTADFAYARLHGDKELYTSGYDAAGLDEWEEWTRDHLDHDRDVYVYFDNDQKVRAPFDAMELLKRLTG</sequence>
<protein>
    <submittedName>
        <fullName evidence="1">DUF72 domain-containing protein</fullName>
    </submittedName>
</protein>
<dbReference type="RefSeq" id="WP_386739369.1">
    <property type="nucleotide sequence ID" value="NZ_JBHSMG010000001.1"/>
</dbReference>
<dbReference type="InterPro" id="IPR036520">
    <property type="entry name" value="UPF0759_sf"/>
</dbReference>
<reference evidence="2" key="1">
    <citation type="journal article" date="2019" name="Int. J. Syst. Evol. Microbiol.">
        <title>The Global Catalogue of Microorganisms (GCM) 10K type strain sequencing project: providing services to taxonomists for standard genome sequencing and annotation.</title>
        <authorList>
            <consortium name="The Broad Institute Genomics Platform"/>
            <consortium name="The Broad Institute Genome Sequencing Center for Infectious Disease"/>
            <person name="Wu L."/>
            <person name="Ma J."/>
        </authorList>
    </citation>
    <scope>NUCLEOTIDE SEQUENCE [LARGE SCALE GENOMIC DNA]</scope>
    <source>
        <strain evidence="2">CGMCC 4.6997</strain>
    </source>
</reference>
<accession>A0ABW0NR49</accession>
<name>A0ABW0NR49_9MICO</name>